<feature type="transmembrane region" description="Helical" evidence="7">
    <location>
        <begin position="264"/>
        <end position="283"/>
    </location>
</feature>
<evidence type="ECO:0000256" key="1">
    <source>
        <dbReference type="ARBA" id="ARBA00004651"/>
    </source>
</evidence>
<dbReference type="InterPro" id="IPR051717">
    <property type="entry name" value="MFS_MFSD6"/>
</dbReference>
<keyword evidence="4 7" id="KW-0812">Transmembrane</keyword>
<feature type="transmembrane region" description="Helical" evidence="7">
    <location>
        <begin position="354"/>
        <end position="373"/>
    </location>
</feature>
<evidence type="ECO:0000256" key="2">
    <source>
        <dbReference type="ARBA" id="ARBA00005241"/>
    </source>
</evidence>
<feature type="transmembrane region" description="Helical" evidence="7">
    <location>
        <begin position="96"/>
        <end position="115"/>
    </location>
</feature>
<evidence type="ECO:0000256" key="7">
    <source>
        <dbReference type="SAM" id="Phobius"/>
    </source>
</evidence>
<evidence type="ECO:0000256" key="5">
    <source>
        <dbReference type="ARBA" id="ARBA00022989"/>
    </source>
</evidence>
<dbReference type="PANTHER" id="PTHR16172:SF41">
    <property type="entry name" value="MAJOR FACILITATOR SUPERFAMILY DOMAIN-CONTAINING PROTEIN 6-LIKE"/>
    <property type="match status" value="1"/>
</dbReference>
<comment type="similarity">
    <text evidence="2">Belongs to the major facilitator superfamily. MFSD6 family.</text>
</comment>
<dbReference type="GO" id="GO:0005886">
    <property type="term" value="C:plasma membrane"/>
    <property type="evidence" value="ECO:0007669"/>
    <property type="project" value="UniProtKB-SubCell"/>
</dbReference>
<dbReference type="SUPFAM" id="SSF103473">
    <property type="entry name" value="MFS general substrate transporter"/>
    <property type="match status" value="1"/>
</dbReference>
<feature type="transmembrane region" description="Helical" evidence="7">
    <location>
        <begin position="200"/>
        <end position="219"/>
    </location>
</feature>
<feature type="transmembrane region" description="Helical" evidence="7">
    <location>
        <begin position="155"/>
        <end position="173"/>
    </location>
</feature>
<sequence length="381" mass="43496">MEKHMKWKLYALNFFVFAAISMVNTQMIPYLTKLGYSVVERGWILAGNAIVSIIGQFLFGYLCDRFQKIRRFFLLAYVILIAASFAMFLYQQRVFYYHIFTVSFMGGMVKVIMGLDETWMLELDSEHYGVLRCFGALGLTIGSPIAGYLVSHFSYISLLISFSIISIVLLYLIKTSSDAKKNGRAMRMEDIKGFFKNKRYLLLVCIYLFIYMIGTADQYVVIDKMLDIHANSTQIGIKWALQSFMEAPLFLISAKILKRFKPFTLLWFGTVMYAVKFFLYGFFHSPWLIIGTAGLQIVTLPIIMLTSKLLIKEVSGEKVASSAQMFAMAVFIGFSGLITPLITSFLASSIGYDMTLYLVAIFSIVPLLLIFYYKKIDQKIS</sequence>
<dbReference type="PANTHER" id="PTHR16172">
    <property type="entry name" value="MAJOR FACILITATOR SUPERFAMILY DOMAIN-CONTAINING PROTEIN 6-LIKE"/>
    <property type="match status" value="1"/>
</dbReference>
<keyword evidence="6 7" id="KW-0472">Membrane</keyword>
<feature type="transmembrane region" description="Helical" evidence="7">
    <location>
        <begin position="12"/>
        <end position="31"/>
    </location>
</feature>
<evidence type="ECO:0000313" key="9">
    <source>
        <dbReference type="EMBL" id="QNM14341.1"/>
    </source>
</evidence>
<dbReference type="AlphaFoldDB" id="A0A7G9GU59"/>
<dbReference type="Proteomes" id="UP000515856">
    <property type="component" value="Chromosome"/>
</dbReference>
<keyword evidence="10" id="KW-1185">Reference proteome</keyword>
<evidence type="ECO:0000256" key="3">
    <source>
        <dbReference type="ARBA" id="ARBA00022448"/>
    </source>
</evidence>
<comment type="subcellular location">
    <subcellularLocation>
        <location evidence="1">Cell membrane</location>
        <topology evidence="1">Multi-pass membrane protein</topology>
    </subcellularLocation>
</comment>
<feature type="transmembrane region" description="Helical" evidence="7">
    <location>
        <begin position="239"/>
        <end position="257"/>
    </location>
</feature>
<reference evidence="9 10" key="1">
    <citation type="submission" date="2020-08" db="EMBL/GenBank/DDBJ databases">
        <authorList>
            <person name="Liu C."/>
            <person name="Sun Q."/>
        </authorList>
    </citation>
    <scope>NUCLEOTIDE SEQUENCE [LARGE SCALE GENOMIC DNA]</scope>
    <source>
        <strain evidence="9 10">NSJ-61</strain>
    </source>
</reference>
<accession>A0A7G9GU59</accession>
<dbReference type="EMBL" id="CP060636">
    <property type="protein sequence ID" value="QNM14341.1"/>
    <property type="molecule type" value="Genomic_DNA"/>
</dbReference>
<keyword evidence="5 7" id="KW-1133">Transmembrane helix</keyword>
<feature type="transmembrane region" description="Helical" evidence="7">
    <location>
        <begin position="323"/>
        <end position="342"/>
    </location>
</feature>
<dbReference type="GO" id="GO:0022857">
    <property type="term" value="F:transmembrane transporter activity"/>
    <property type="evidence" value="ECO:0007669"/>
    <property type="project" value="InterPro"/>
</dbReference>
<feature type="domain" description="Major facilitator superfamily (MFS) profile" evidence="8">
    <location>
        <begin position="1"/>
        <end position="178"/>
    </location>
</feature>
<protein>
    <submittedName>
        <fullName evidence="9">MFS transporter</fullName>
    </submittedName>
</protein>
<evidence type="ECO:0000313" key="10">
    <source>
        <dbReference type="Proteomes" id="UP000515856"/>
    </source>
</evidence>
<name>A0A7G9GU59_9FIRM</name>
<evidence type="ECO:0000256" key="6">
    <source>
        <dbReference type="ARBA" id="ARBA00023136"/>
    </source>
</evidence>
<evidence type="ECO:0000259" key="8">
    <source>
        <dbReference type="PROSITE" id="PS50850"/>
    </source>
</evidence>
<dbReference type="KEGG" id="ehn:H9Q80_17695"/>
<feature type="transmembrane region" description="Helical" evidence="7">
    <location>
        <begin position="289"/>
        <end position="311"/>
    </location>
</feature>
<dbReference type="InterPro" id="IPR036259">
    <property type="entry name" value="MFS_trans_sf"/>
</dbReference>
<feature type="transmembrane region" description="Helical" evidence="7">
    <location>
        <begin position="72"/>
        <end position="90"/>
    </location>
</feature>
<organism evidence="9 10">
    <name type="scientific">[Eubacterium] hominis</name>
    <dbReference type="NCBI Taxonomy" id="2764325"/>
    <lineage>
        <taxon>Bacteria</taxon>
        <taxon>Bacillati</taxon>
        <taxon>Bacillota</taxon>
        <taxon>Erysipelotrichia</taxon>
        <taxon>Erysipelotrichales</taxon>
        <taxon>Erysipelotrichaceae</taxon>
        <taxon>Amedibacillus</taxon>
    </lineage>
</organism>
<dbReference type="InterPro" id="IPR024989">
    <property type="entry name" value="MFS_assoc_dom"/>
</dbReference>
<feature type="transmembrane region" description="Helical" evidence="7">
    <location>
        <begin position="127"/>
        <end position="149"/>
    </location>
</feature>
<dbReference type="InterPro" id="IPR020846">
    <property type="entry name" value="MFS_dom"/>
</dbReference>
<gene>
    <name evidence="9" type="ORF">H9Q80_17695</name>
</gene>
<dbReference type="Pfam" id="PF12832">
    <property type="entry name" value="MFS_1_like"/>
    <property type="match status" value="1"/>
</dbReference>
<dbReference type="Gene3D" id="1.20.1250.20">
    <property type="entry name" value="MFS general substrate transporter like domains"/>
    <property type="match status" value="2"/>
</dbReference>
<dbReference type="PROSITE" id="PS50850">
    <property type="entry name" value="MFS"/>
    <property type="match status" value="1"/>
</dbReference>
<proteinExistence type="inferred from homology"/>
<feature type="transmembrane region" description="Helical" evidence="7">
    <location>
        <begin position="43"/>
        <end position="63"/>
    </location>
</feature>
<evidence type="ECO:0000256" key="4">
    <source>
        <dbReference type="ARBA" id="ARBA00022692"/>
    </source>
</evidence>
<keyword evidence="3" id="KW-0813">Transport</keyword>